<dbReference type="InterPro" id="IPR046216">
    <property type="entry name" value="DUF6249"/>
</dbReference>
<sequence length="112" mass="12561">MNDFIFGPGIVLVALFVSAGYTIYTFIKASHLERMAKIEKGIDTSQPSNSRYLELKLGMLMIGISFGLLLAYLIEKISKTDELVFYPALMLLFGGGSLIVSFFWAKRLQKNK</sequence>
<reference evidence="4" key="1">
    <citation type="journal article" date="2019" name="Int. J. Syst. Evol. Microbiol.">
        <title>The Global Catalogue of Microorganisms (GCM) 10K type strain sequencing project: providing services to taxonomists for standard genome sequencing and annotation.</title>
        <authorList>
            <consortium name="The Broad Institute Genomics Platform"/>
            <consortium name="The Broad Institute Genome Sequencing Center for Infectious Disease"/>
            <person name="Wu L."/>
            <person name="Ma J."/>
        </authorList>
    </citation>
    <scope>NUCLEOTIDE SEQUENCE [LARGE SCALE GENOMIC DNA]</scope>
    <source>
        <strain evidence="4">CCUG 61948</strain>
    </source>
</reference>
<gene>
    <name evidence="3" type="ORF">ACFQZJ_05235</name>
</gene>
<organism evidence="3 4">
    <name type="scientific">Maribacter chungangensis</name>
    <dbReference type="NCBI Taxonomy" id="1069117"/>
    <lineage>
        <taxon>Bacteria</taxon>
        <taxon>Pseudomonadati</taxon>
        <taxon>Bacteroidota</taxon>
        <taxon>Flavobacteriia</taxon>
        <taxon>Flavobacteriales</taxon>
        <taxon>Flavobacteriaceae</taxon>
        <taxon>Maribacter</taxon>
    </lineage>
</organism>
<evidence type="ECO:0000259" key="2">
    <source>
        <dbReference type="Pfam" id="PF19762"/>
    </source>
</evidence>
<dbReference type="RefSeq" id="WP_379932799.1">
    <property type="nucleotide sequence ID" value="NZ_JBHTHY010000003.1"/>
</dbReference>
<evidence type="ECO:0000256" key="1">
    <source>
        <dbReference type="SAM" id="Phobius"/>
    </source>
</evidence>
<keyword evidence="1" id="KW-0472">Membrane</keyword>
<keyword evidence="1" id="KW-0812">Transmembrane</keyword>
<feature type="transmembrane region" description="Helical" evidence="1">
    <location>
        <begin position="57"/>
        <end position="74"/>
    </location>
</feature>
<feature type="transmembrane region" description="Helical" evidence="1">
    <location>
        <begin position="86"/>
        <end position="105"/>
    </location>
</feature>
<dbReference type="Pfam" id="PF19762">
    <property type="entry name" value="DUF6249"/>
    <property type="match status" value="1"/>
</dbReference>
<feature type="transmembrane region" description="Helical" evidence="1">
    <location>
        <begin position="6"/>
        <end position="27"/>
    </location>
</feature>
<protein>
    <submittedName>
        <fullName evidence="3">DUF6249 domain-containing protein</fullName>
    </submittedName>
</protein>
<name>A0ABW3B0M3_9FLAO</name>
<accession>A0ABW3B0M3</accession>
<evidence type="ECO:0000313" key="3">
    <source>
        <dbReference type="EMBL" id="MFD0796852.1"/>
    </source>
</evidence>
<proteinExistence type="predicted"/>
<comment type="caution">
    <text evidence="3">The sequence shown here is derived from an EMBL/GenBank/DDBJ whole genome shotgun (WGS) entry which is preliminary data.</text>
</comment>
<evidence type="ECO:0000313" key="4">
    <source>
        <dbReference type="Proteomes" id="UP001597012"/>
    </source>
</evidence>
<dbReference type="Proteomes" id="UP001597012">
    <property type="component" value="Unassembled WGS sequence"/>
</dbReference>
<keyword evidence="4" id="KW-1185">Reference proteome</keyword>
<keyword evidence="1" id="KW-1133">Transmembrane helix</keyword>
<feature type="domain" description="DUF6249" evidence="2">
    <location>
        <begin position="12"/>
        <end position="105"/>
    </location>
</feature>
<dbReference type="EMBL" id="JBHTHY010000003">
    <property type="protein sequence ID" value="MFD0796852.1"/>
    <property type="molecule type" value="Genomic_DNA"/>
</dbReference>